<feature type="compositionally biased region" description="Basic and acidic residues" evidence="1">
    <location>
        <begin position="1"/>
        <end position="23"/>
    </location>
</feature>
<dbReference type="InterPro" id="IPR000719">
    <property type="entry name" value="Prot_kinase_dom"/>
</dbReference>
<dbReference type="EMBL" id="VNHS01000004">
    <property type="protein sequence ID" value="TYP75605.1"/>
    <property type="molecule type" value="Genomic_DNA"/>
</dbReference>
<dbReference type="GO" id="GO:0004672">
    <property type="term" value="F:protein kinase activity"/>
    <property type="evidence" value="ECO:0007669"/>
    <property type="project" value="InterPro"/>
</dbReference>
<reference evidence="3 4" key="1">
    <citation type="submission" date="2019-07" db="EMBL/GenBank/DDBJ databases">
        <title>Genomic Encyclopedia of Type Strains, Phase III (KMG-III): the genomes of soil and plant-associated and newly described type strains.</title>
        <authorList>
            <person name="Whitman W."/>
        </authorList>
    </citation>
    <scope>NUCLEOTIDE SEQUENCE [LARGE SCALE GENOMIC DNA]</scope>
    <source>
        <strain evidence="3 4">BL24</strain>
    </source>
</reference>
<comment type="caution">
    <text evidence="3">The sequence shown here is derived from an EMBL/GenBank/DDBJ whole genome shotgun (WGS) entry which is preliminary data.</text>
</comment>
<evidence type="ECO:0000259" key="2">
    <source>
        <dbReference type="PROSITE" id="PS50011"/>
    </source>
</evidence>
<dbReference type="InterPro" id="IPR011009">
    <property type="entry name" value="Kinase-like_dom_sf"/>
</dbReference>
<dbReference type="PANTHER" id="PTHR37171:SF1">
    <property type="entry name" value="SERINE_THREONINE-PROTEIN KINASE YRZF-RELATED"/>
    <property type="match status" value="1"/>
</dbReference>
<name>A0A5S5C873_9BACL</name>
<dbReference type="AlphaFoldDB" id="A0A5S5C873"/>
<sequence>MSEKRDWDHGKNDGVHDNLEGHGVKTNGGPDASAEEYGKTNGDRAMTARNDGLKGATGDVTDGEELRAFIERDLLPGLELASVDPTEPIVVRRQPPEWIRLGAGNYAGVFTHPKLADWVVKVYAPGREGFEAETEVYRRLGEHPAFASCKLSAEASGHRYLVLKRLRGKTLYQCMLDRTRIAPRVIADIDEALDYAKSKGLYPHDVHGKNVMQHEGRGIVVDVSDFLKTEPCRMWDDLKGAYHRFYVPYLSKLPFPIPEWMMDGVRKGYRLIRGNRK</sequence>
<dbReference type="InterPro" id="IPR052396">
    <property type="entry name" value="Meiotic_Drive_Suppr_Kinase"/>
</dbReference>
<feature type="domain" description="Protein kinase" evidence="2">
    <location>
        <begin position="95"/>
        <end position="277"/>
    </location>
</feature>
<evidence type="ECO:0000313" key="3">
    <source>
        <dbReference type="EMBL" id="TYP75605.1"/>
    </source>
</evidence>
<evidence type="ECO:0000256" key="1">
    <source>
        <dbReference type="SAM" id="MobiDB-lite"/>
    </source>
</evidence>
<dbReference type="GO" id="GO:0005524">
    <property type="term" value="F:ATP binding"/>
    <property type="evidence" value="ECO:0007669"/>
    <property type="project" value="InterPro"/>
</dbReference>
<gene>
    <name evidence="3" type="ORF">BCM02_104285</name>
</gene>
<dbReference type="PANTHER" id="PTHR37171">
    <property type="entry name" value="SERINE/THREONINE-PROTEIN KINASE YRZF-RELATED"/>
    <property type="match status" value="1"/>
</dbReference>
<evidence type="ECO:0000313" key="4">
    <source>
        <dbReference type="Proteomes" id="UP000323257"/>
    </source>
</evidence>
<protein>
    <recommendedName>
        <fullName evidence="2">Protein kinase domain-containing protein</fullName>
    </recommendedName>
</protein>
<dbReference type="PROSITE" id="PS50011">
    <property type="entry name" value="PROTEIN_KINASE_DOM"/>
    <property type="match status" value="1"/>
</dbReference>
<dbReference type="Proteomes" id="UP000323257">
    <property type="component" value="Unassembled WGS sequence"/>
</dbReference>
<dbReference type="RefSeq" id="WP_342791306.1">
    <property type="nucleotide sequence ID" value="NZ_VNHS01000004.1"/>
</dbReference>
<dbReference type="Gene3D" id="1.10.510.10">
    <property type="entry name" value="Transferase(Phosphotransferase) domain 1"/>
    <property type="match status" value="1"/>
</dbReference>
<organism evidence="3 4">
    <name type="scientific">Paenibacillus methanolicus</name>
    <dbReference type="NCBI Taxonomy" id="582686"/>
    <lineage>
        <taxon>Bacteria</taxon>
        <taxon>Bacillati</taxon>
        <taxon>Bacillota</taxon>
        <taxon>Bacilli</taxon>
        <taxon>Bacillales</taxon>
        <taxon>Paenibacillaceae</taxon>
        <taxon>Paenibacillus</taxon>
    </lineage>
</organism>
<accession>A0A5S5C873</accession>
<keyword evidence="4" id="KW-1185">Reference proteome</keyword>
<proteinExistence type="predicted"/>
<dbReference type="SUPFAM" id="SSF56112">
    <property type="entry name" value="Protein kinase-like (PK-like)"/>
    <property type="match status" value="1"/>
</dbReference>
<feature type="region of interest" description="Disordered" evidence="1">
    <location>
        <begin position="1"/>
        <end position="58"/>
    </location>
</feature>